<evidence type="ECO:0000256" key="1">
    <source>
        <dbReference type="SAM" id="Phobius"/>
    </source>
</evidence>
<proteinExistence type="predicted"/>
<keyword evidence="1" id="KW-1133">Transmembrane helix</keyword>
<evidence type="ECO:0000313" key="3">
    <source>
        <dbReference type="Proteomes" id="UP000176604"/>
    </source>
</evidence>
<organism evidence="2 3">
    <name type="scientific">Candidatus Uhrbacteria bacterium RIFCSPHIGHO2_12_FULL_54_23</name>
    <dbReference type="NCBI Taxonomy" id="1802397"/>
    <lineage>
        <taxon>Bacteria</taxon>
        <taxon>Candidatus Uhriibacteriota</taxon>
    </lineage>
</organism>
<evidence type="ECO:0000313" key="2">
    <source>
        <dbReference type="EMBL" id="OGL78433.1"/>
    </source>
</evidence>
<keyword evidence="1" id="KW-0812">Transmembrane</keyword>
<feature type="transmembrane region" description="Helical" evidence="1">
    <location>
        <begin position="82"/>
        <end position="101"/>
    </location>
</feature>
<gene>
    <name evidence="2" type="ORF">A3J43_01235</name>
</gene>
<feature type="transmembrane region" description="Helical" evidence="1">
    <location>
        <begin position="20"/>
        <end position="39"/>
    </location>
</feature>
<feature type="transmembrane region" description="Helical" evidence="1">
    <location>
        <begin position="46"/>
        <end position="70"/>
    </location>
</feature>
<name>A0A1F7UJH3_9BACT</name>
<dbReference type="EMBL" id="MGEF01000032">
    <property type="protein sequence ID" value="OGL78433.1"/>
    <property type="molecule type" value="Genomic_DNA"/>
</dbReference>
<sequence length="181" mass="19848">MGDFLINFGKSLGQLDLTTPSWDVFILLFFLVGVFLYGIALGRNRVILILLSLYFALALYEVSSLIRGIGAALLGGNPLTPLITFFVLFLATFFVVGQSGAAKSLASDQMGSFFQTIIFSVFQVGLTISVGMMLLPPEMQERFSPVLRQIFIEQYGQALWLILPILGLLITRSKGVGVQQT</sequence>
<dbReference type="AlphaFoldDB" id="A0A1F7UJH3"/>
<protein>
    <recommendedName>
        <fullName evidence="4">Colicin V production protein</fullName>
    </recommendedName>
</protein>
<reference evidence="2 3" key="1">
    <citation type="journal article" date="2016" name="Nat. Commun.">
        <title>Thousands of microbial genomes shed light on interconnected biogeochemical processes in an aquifer system.</title>
        <authorList>
            <person name="Anantharaman K."/>
            <person name="Brown C.T."/>
            <person name="Hug L.A."/>
            <person name="Sharon I."/>
            <person name="Castelle C.J."/>
            <person name="Probst A.J."/>
            <person name="Thomas B.C."/>
            <person name="Singh A."/>
            <person name="Wilkins M.J."/>
            <person name="Karaoz U."/>
            <person name="Brodie E.L."/>
            <person name="Williams K.H."/>
            <person name="Hubbard S.S."/>
            <person name="Banfield J.F."/>
        </authorList>
    </citation>
    <scope>NUCLEOTIDE SEQUENCE [LARGE SCALE GENOMIC DNA]</scope>
</reference>
<feature type="transmembrane region" description="Helical" evidence="1">
    <location>
        <begin position="155"/>
        <end position="171"/>
    </location>
</feature>
<feature type="transmembrane region" description="Helical" evidence="1">
    <location>
        <begin position="113"/>
        <end position="135"/>
    </location>
</feature>
<evidence type="ECO:0008006" key="4">
    <source>
        <dbReference type="Google" id="ProtNLM"/>
    </source>
</evidence>
<dbReference type="Proteomes" id="UP000176604">
    <property type="component" value="Unassembled WGS sequence"/>
</dbReference>
<keyword evidence="1" id="KW-0472">Membrane</keyword>
<accession>A0A1F7UJH3</accession>
<comment type="caution">
    <text evidence="2">The sequence shown here is derived from an EMBL/GenBank/DDBJ whole genome shotgun (WGS) entry which is preliminary data.</text>
</comment>
<dbReference type="STRING" id="1802397.A3J43_01235"/>